<name>A0A830GJ73_9EURY</name>
<organism evidence="1 2">
    <name type="scientific">Haloarcula pellucida</name>
    <dbReference type="NCBI Taxonomy" id="1427151"/>
    <lineage>
        <taxon>Archaea</taxon>
        <taxon>Methanobacteriati</taxon>
        <taxon>Methanobacteriota</taxon>
        <taxon>Stenosarchaea group</taxon>
        <taxon>Halobacteria</taxon>
        <taxon>Halobacteriales</taxon>
        <taxon>Haloarculaceae</taxon>
        <taxon>Haloarcula</taxon>
    </lineage>
</organism>
<dbReference type="SUPFAM" id="SSF160104">
    <property type="entry name" value="Acetoacetate decarboxylase-like"/>
    <property type="match status" value="1"/>
</dbReference>
<dbReference type="EMBL" id="BMOU01000001">
    <property type="protein sequence ID" value="GGN87753.1"/>
    <property type="molecule type" value="Genomic_DNA"/>
</dbReference>
<protein>
    <recommendedName>
        <fullName evidence="3">DUF2071 domain-containing protein</fullName>
    </recommendedName>
</protein>
<proteinExistence type="predicted"/>
<dbReference type="PANTHER" id="PTHR39186:SF1">
    <property type="entry name" value="DUF2071 DOMAIN-CONTAINING PROTEIN"/>
    <property type="match status" value="1"/>
</dbReference>
<dbReference type="RefSeq" id="WP_188994525.1">
    <property type="nucleotide sequence ID" value="NZ_BMOU01000001.1"/>
</dbReference>
<keyword evidence="2" id="KW-1185">Reference proteome</keyword>
<accession>A0A830GJ73</accession>
<evidence type="ECO:0008006" key="3">
    <source>
        <dbReference type="Google" id="ProtNLM"/>
    </source>
</evidence>
<dbReference type="AlphaFoldDB" id="A0A830GJ73"/>
<gene>
    <name evidence="1" type="primary">yqjF</name>
    <name evidence="1" type="ORF">GCM10009030_06740</name>
</gene>
<dbReference type="Pfam" id="PF09844">
    <property type="entry name" value="DUF2071"/>
    <property type="match status" value="1"/>
</dbReference>
<comment type="caution">
    <text evidence="1">The sequence shown here is derived from an EMBL/GenBank/DDBJ whole genome shotgun (WGS) entry which is preliminary data.</text>
</comment>
<dbReference type="PANTHER" id="PTHR39186">
    <property type="entry name" value="DUF2071 FAMILY PROTEIN"/>
    <property type="match status" value="1"/>
</dbReference>
<evidence type="ECO:0000313" key="2">
    <source>
        <dbReference type="Proteomes" id="UP000605784"/>
    </source>
</evidence>
<sequence>MFSVRPLTVVLADVCFCHWPVDADALSRSIPDWLTVETADGDAWVTAVAHTISGVSSFGVDLTGPVAAVTVRTYVRGPDGHRGVRFLAVYADDALTATVTEPALRLPYREGRLGRRTDDGEYRTRRTLDVDGRCVLDVRYTPGDGETTTAPPDSLAAFLVERHRYFTTGGFGTHLVGSVGHDPWPLGTVDADVSGTLLPTLGLPDPAGSPLVHYSPGTELGLSPPRPLWLD</sequence>
<dbReference type="InterPro" id="IPR023375">
    <property type="entry name" value="ADC_dom_sf"/>
</dbReference>
<dbReference type="InterPro" id="IPR018644">
    <property type="entry name" value="DUF2071"/>
</dbReference>
<dbReference type="Proteomes" id="UP000605784">
    <property type="component" value="Unassembled WGS sequence"/>
</dbReference>
<reference evidence="1" key="2">
    <citation type="submission" date="2020-09" db="EMBL/GenBank/DDBJ databases">
        <authorList>
            <person name="Sun Q."/>
            <person name="Ohkuma M."/>
        </authorList>
    </citation>
    <scope>NUCLEOTIDE SEQUENCE</scope>
    <source>
        <strain evidence="1">JCM 17820</strain>
    </source>
</reference>
<evidence type="ECO:0000313" key="1">
    <source>
        <dbReference type="EMBL" id="GGN87753.1"/>
    </source>
</evidence>
<reference evidence="1" key="1">
    <citation type="journal article" date="2014" name="Int. J. Syst. Evol. Microbiol.">
        <title>Complete genome sequence of Corynebacterium casei LMG S-19264T (=DSM 44701T), isolated from a smear-ripened cheese.</title>
        <authorList>
            <consortium name="US DOE Joint Genome Institute (JGI-PGF)"/>
            <person name="Walter F."/>
            <person name="Albersmeier A."/>
            <person name="Kalinowski J."/>
            <person name="Ruckert C."/>
        </authorList>
    </citation>
    <scope>NUCLEOTIDE SEQUENCE</scope>
    <source>
        <strain evidence="1">JCM 17820</strain>
    </source>
</reference>